<reference evidence="1" key="1">
    <citation type="journal article" date="2013" name="Genome Announc.">
        <title>Draft Genome Sequence of Agarivorans albus Strain MKT 106T, an Agarolytic Marine Bacterium.</title>
        <authorList>
            <person name="Yasuike M."/>
            <person name="Nakamura Y."/>
            <person name="Kai W."/>
            <person name="Fujiwara A."/>
            <person name="Fukui Y."/>
            <person name="Satomi M."/>
            <person name="Sano M."/>
        </authorList>
    </citation>
    <scope>NUCLEOTIDE SEQUENCE [LARGE SCALE GENOMIC DNA]</scope>
</reference>
<gene>
    <name evidence="1" type="ORF">AALB_2305</name>
</gene>
<sequence length="53" mass="6001">MSLLLALLSFLSIMKNADFFQLFTFRALTRVLNSAFLGIFKKSAITLRVCEIS</sequence>
<dbReference type="EMBL" id="BARX01000014">
    <property type="protein sequence ID" value="GAD02225.1"/>
    <property type="molecule type" value="Genomic_DNA"/>
</dbReference>
<evidence type="ECO:0000313" key="2">
    <source>
        <dbReference type="Proteomes" id="UP000014461"/>
    </source>
</evidence>
<organism evidence="1 2">
    <name type="scientific">Agarivorans albus MKT 106</name>
    <dbReference type="NCBI Taxonomy" id="1331007"/>
    <lineage>
        <taxon>Bacteria</taxon>
        <taxon>Pseudomonadati</taxon>
        <taxon>Pseudomonadota</taxon>
        <taxon>Gammaproteobacteria</taxon>
        <taxon>Alteromonadales</taxon>
        <taxon>Alteromonadaceae</taxon>
        <taxon>Agarivorans</taxon>
    </lineage>
</organism>
<dbReference type="Proteomes" id="UP000014461">
    <property type="component" value="Unassembled WGS sequence"/>
</dbReference>
<protein>
    <submittedName>
        <fullName evidence="1">Uncharacterized protein</fullName>
    </submittedName>
</protein>
<proteinExistence type="predicted"/>
<comment type="caution">
    <text evidence="1">The sequence shown here is derived from an EMBL/GenBank/DDBJ whole genome shotgun (WGS) entry which is preliminary data.</text>
</comment>
<evidence type="ECO:0000313" key="1">
    <source>
        <dbReference type="EMBL" id="GAD02225.1"/>
    </source>
</evidence>
<name>R9PLM0_AGAAL</name>
<dbReference type="AlphaFoldDB" id="R9PLM0"/>
<keyword evidence="2" id="KW-1185">Reference proteome</keyword>
<accession>R9PLM0</accession>